<accession>A0AAU8NCV9</accession>
<name>A0AAU8NCV9_9BACL</name>
<evidence type="ECO:0000313" key="1">
    <source>
        <dbReference type="EMBL" id="XCP94346.1"/>
    </source>
</evidence>
<reference evidence="1" key="1">
    <citation type="submission" date="2024-05" db="EMBL/GenBank/DDBJ databases">
        <title>Draft genome assemblies of 36 bacteria isolated from hibernating arctic ground squirrels.</title>
        <authorList>
            <person name="McKee H."/>
            <person name="Mullen L."/>
            <person name="Drown D.M."/>
            <person name="Duddleston K.N."/>
        </authorList>
    </citation>
    <scope>NUCLEOTIDE SEQUENCE</scope>
    <source>
        <strain evidence="1">AN1007</strain>
    </source>
</reference>
<proteinExistence type="predicted"/>
<gene>
    <name evidence="1" type="ORF">ABXS70_24955</name>
</gene>
<organism evidence="1">
    <name type="scientific">Paenibacillus sp. AN1007</name>
    <dbReference type="NCBI Taxonomy" id="3151385"/>
    <lineage>
        <taxon>Bacteria</taxon>
        <taxon>Bacillati</taxon>
        <taxon>Bacillota</taxon>
        <taxon>Bacilli</taxon>
        <taxon>Bacillales</taxon>
        <taxon>Paenibacillaceae</taxon>
        <taxon>Paenibacillus</taxon>
    </lineage>
</organism>
<dbReference type="EMBL" id="CP159992">
    <property type="protein sequence ID" value="XCP94346.1"/>
    <property type="molecule type" value="Genomic_DNA"/>
</dbReference>
<protein>
    <submittedName>
        <fullName evidence="1">Uncharacterized protein</fullName>
    </submittedName>
</protein>
<sequence length="85" mass="10028">MDDQRCQEKLMKCIQSVHYAIMSYANCLCEERTETDKEIFFKFGEELSLQLKELRGLYKELYGPDPLEGHHPIPTKCQCDRNNAR</sequence>
<dbReference type="RefSeq" id="WP_366291703.1">
    <property type="nucleotide sequence ID" value="NZ_CP159992.1"/>
</dbReference>
<dbReference type="AlphaFoldDB" id="A0AAU8NCV9"/>